<feature type="region of interest" description="Disordered" evidence="1">
    <location>
        <begin position="81"/>
        <end position="100"/>
    </location>
</feature>
<sequence>MKNTLSLICSAILVTTLTGCISNSAELAKINECQDNKALPQCLSEEQKQRLGFQCKNTTVTGSRLPVRQCTTAAQRAAANAAAKDMVNRMQTQGQPQKGN</sequence>
<dbReference type="AlphaFoldDB" id="A0AA48HP35"/>
<dbReference type="EMBL" id="AP027272">
    <property type="protein sequence ID" value="BDX08351.1"/>
    <property type="molecule type" value="Genomic_DNA"/>
</dbReference>
<feature type="compositionally biased region" description="Polar residues" evidence="1">
    <location>
        <begin position="89"/>
        <end position="100"/>
    </location>
</feature>
<evidence type="ECO:0000313" key="2">
    <source>
        <dbReference type="EMBL" id="BDX08351.1"/>
    </source>
</evidence>
<keyword evidence="3" id="KW-1185">Reference proteome</keyword>
<organism evidence="2 3">
    <name type="scientific">Planctobacterium marinum</name>
    <dbReference type="NCBI Taxonomy" id="1631968"/>
    <lineage>
        <taxon>Bacteria</taxon>
        <taxon>Pseudomonadati</taxon>
        <taxon>Pseudomonadota</taxon>
        <taxon>Gammaproteobacteria</taxon>
        <taxon>Alteromonadales</taxon>
        <taxon>Alteromonadaceae</taxon>
        <taxon>Planctobacterium</taxon>
    </lineage>
</organism>
<proteinExistence type="predicted"/>
<accession>A0AA48HP35</accession>
<evidence type="ECO:0000256" key="1">
    <source>
        <dbReference type="SAM" id="MobiDB-lite"/>
    </source>
</evidence>
<protein>
    <recommendedName>
        <fullName evidence="4">Lipoprotein</fullName>
    </recommendedName>
</protein>
<dbReference type="RefSeq" id="WP_338294424.1">
    <property type="nucleotide sequence ID" value="NZ_AP027272.1"/>
</dbReference>
<dbReference type="PROSITE" id="PS51257">
    <property type="entry name" value="PROKAR_LIPOPROTEIN"/>
    <property type="match status" value="1"/>
</dbReference>
<name>A0AA48HP35_9ALTE</name>
<evidence type="ECO:0008006" key="4">
    <source>
        <dbReference type="Google" id="ProtNLM"/>
    </source>
</evidence>
<gene>
    <name evidence="2" type="ORF">MACH26_38720</name>
</gene>
<evidence type="ECO:0000313" key="3">
    <source>
        <dbReference type="Proteomes" id="UP001333710"/>
    </source>
</evidence>
<reference evidence="2" key="1">
    <citation type="submission" date="2023-01" db="EMBL/GenBank/DDBJ databases">
        <title>Complete genome sequence of Planctobacterium marinum strain Dej080120_11.</title>
        <authorList>
            <person name="Ueki S."/>
            <person name="Maruyama F."/>
        </authorList>
    </citation>
    <scope>NUCLEOTIDE SEQUENCE</scope>
    <source>
        <strain evidence="2">Dej080120_11</strain>
    </source>
</reference>
<dbReference type="KEGG" id="pmaw:MACH26_38720"/>
<dbReference type="Proteomes" id="UP001333710">
    <property type="component" value="Chromosome"/>
</dbReference>